<gene>
    <name evidence="1" type="ORF">AB0L03_27725</name>
</gene>
<dbReference type="Proteomes" id="UP001552479">
    <property type="component" value="Unassembled WGS sequence"/>
</dbReference>
<sequence length="48" mass="5360">MATLHQLSGHRLDRPALRACAAFLVAVERGDEHRELSPHVLVDVFLVL</sequence>
<evidence type="ECO:0000313" key="2">
    <source>
        <dbReference type="Proteomes" id="UP001552479"/>
    </source>
</evidence>
<proteinExistence type="predicted"/>
<protein>
    <submittedName>
        <fullName evidence="1">Uncharacterized protein</fullName>
    </submittedName>
</protein>
<accession>A0ABV3J1J6</accession>
<dbReference type="EMBL" id="JBFASG010000036">
    <property type="protein sequence ID" value="MEV4926568.1"/>
    <property type="molecule type" value="Genomic_DNA"/>
</dbReference>
<evidence type="ECO:0000313" key="1">
    <source>
        <dbReference type="EMBL" id="MEV4926568.1"/>
    </source>
</evidence>
<keyword evidence="2" id="KW-1185">Reference proteome</keyword>
<name>A0ABV3J1J6_9ACTN</name>
<dbReference type="RefSeq" id="WP_366089953.1">
    <property type="nucleotide sequence ID" value="NZ_JBFASG010000036.1"/>
</dbReference>
<organism evidence="1 2">
    <name type="scientific">Streptomyces roseoverticillatus</name>
    <dbReference type="NCBI Taxonomy" id="66429"/>
    <lineage>
        <taxon>Bacteria</taxon>
        <taxon>Bacillati</taxon>
        <taxon>Actinomycetota</taxon>
        <taxon>Actinomycetes</taxon>
        <taxon>Kitasatosporales</taxon>
        <taxon>Streptomycetaceae</taxon>
        <taxon>Streptomyces</taxon>
    </lineage>
</organism>
<comment type="caution">
    <text evidence="1">The sequence shown here is derived from an EMBL/GenBank/DDBJ whole genome shotgun (WGS) entry which is preliminary data.</text>
</comment>
<reference evidence="1 2" key="1">
    <citation type="submission" date="2024-06" db="EMBL/GenBank/DDBJ databases">
        <title>The Natural Products Discovery Center: Release of the First 8490 Sequenced Strains for Exploring Actinobacteria Biosynthetic Diversity.</title>
        <authorList>
            <person name="Kalkreuter E."/>
            <person name="Kautsar S.A."/>
            <person name="Yang D."/>
            <person name="Bader C.D."/>
            <person name="Teijaro C.N."/>
            <person name="Fluegel L."/>
            <person name="Davis C.M."/>
            <person name="Simpson J.R."/>
            <person name="Lauterbach L."/>
            <person name="Steele A.D."/>
            <person name="Gui C."/>
            <person name="Meng S."/>
            <person name="Li G."/>
            <person name="Viehrig K."/>
            <person name="Ye F."/>
            <person name="Su P."/>
            <person name="Kiefer A.F."/>
            <person name="Nichols A."/>
            <person name="Cepeda A.J."/>
            <person name="Yan W."/>
            <person name="Fan B."/>
            <person name="Jiang Y."/>
            <person name="Adhikari A."/>
            <person name="Zheng C.-J."/>
            <person name="Schuster L."/>
            <person name="Cowan T.M."/>
            <person name="Smanski M.J."/>
            <person name="Chevrette M.G."/>
            <person name="De Carvalho L.P.S."/>
            <person name="Shen B."/>
        </authorList>
    </citation>
    <scope>NUCLEOTIDE SEQUENCE [LARGE SCALE GENOMIC DNA]</scope>
    <source>
        <strain evidence="1 2">NPDC053791</strain>
    </source>
</reference>